<dbReference type="OrthoDB" id="146256at2"/>
<keyword evidence="7 8" id="KW-0472">Membrane</keyword>
<feature type="transmembrane region" description="Helical" evidence="8">
    <location>
        <begin position="302"/>
        <end position="325"/>
    </location>
</feature>
<keyword evidence="5 8" id="KW-0812">Transmembrane</keyword>
<dbReference type="Pfam" id="PF07690">
    <property type="entry name" value="MFS_1"/>
    <property type="match status" value="1"/>
</dbReference>
<dbReference type="SUPFAM" id="SSF103473">
    <property type="entry name" value="MFS general substrate transporter"/>
    <property type="match status" value="1"/>
</dbReference>
<feature type="transmembrane region" description="Helical" evidence="8">
    <location>
        <begin position="203"/>
        <end position="222"/>
    </location>
</feature>
<dbReference type="Proteomes" id="UP000295063">
    <property type="component" value="Unassembled WGS sequence"/>
</dbReference>
<dbReference type="AlphaFoldDB" id="A0A4V2Q8X7"/>
<evidence type="ECO:0000256" key="4">
    <source>
        <dbReference type="ARBA" id="ARBA00022475"/>
    </source>
</evidence>
<keyword evidence="6 8" id="KW-1133">Transmembrane helix</keyword>
<evidence type="ECO:0000256" key="2">
    <source>
        <dbReference type="ARBA" id="ARBA00008537"/>
    </source>
</evidence>
<reference evidence="10 11" key="1">
    <citation type="submission" date="2019-03" db="EMBL/GenBank/DDBJ databases">
        <title>Genomic Encyclopedia of Type Strains, Phase IV (KMG-IV): sequencing the most valuable type-strain genomes for metagenomic binning, comparative biology and taxonomic classification.</title>
        <authorList>
            <person name="Goeker M."/>
        </authorList>
    </citation>
    <scope>NUCLEOTIDE SEQUENCE [LARGE SCALE GENOMIC DNA]</scope>
    <source>
        <strain evidence="10 11">DSM 15969</strain>
    </source>
</reference>
<organism evidence="10 11">
    <name type="scientific">Anaerospora hongkongensis</name>
    <dbReference type="NCBI Taxonomy" id="244830"/>
    <lineage>
        <taxon>Bacteria</taxon>
        <taxon>Bacillati</taxon>
        <taxon>Bacillota</taxon>
        <taxon>Negativicutes</taxon>
        <taxon>Selenomonadales</taxon>
        <taxon>Sporomusaceae</taxon>
        <taxon>Anaerospora</taxon>
    </lineage>
</organism>
<keyword evidence="11" id="KW-1185">Reference proteome</keyword>
<dbReference type="InterPro" id="IPR004638">
    <property type="entry name" value="EmrB-like"/>
</dbReference>
<feature type="transmembrane region" description="Helical" evidence="8">
    <location>
        <begin position="488"/>
        <end position="507"/>
    </location>
</feature>
<protein>
    <submittedName>
        <fullName evidence="10">DHA2 family multidrug resistance protein</fullName>
    </submittedName>
</protein>
<feature type="transmembrane region" description="Helical" evidence="8">
    <location>
        <begin position="109"/>
        <end position="133"/>
    </location>
</feature>
<dbReference type="PANTHER" id="PTHR42718">
    <property type="entry name" value="MAJOR FACILITATOR SUPERFAMILY MULTIDRUG TRANSPORTER MFSC"/>
    <property type="match status" value="1"/>
</dbReference>
<evidence type="ECO:0000256" key="1">
    <source>
        <dbReference type="ARBA" id="ARBA00004651"/>
    </source>
</evidence>
<dbReference type="Gene3D" id="1.20.1720.10">
    <property type="entry name" value="Multidrug resistance protein D"/>
    <property type="match status" value="1"/>
</dbReference>
<evidence type="ECO:0000313" key="10">
    <source>
        <dbReference type="EMBL" id="TCL39134.1"/>
    </source>
</evidence>
<feature type="transmembrane region" description="Helical" evidence="8">
    <location>
        <begin position="404"/>
        <end position="421"/>
    </location>
</feature>
<feature type="transmembrane region" description="Helical" evidence="8">
    <location>
        <begin position="234"/>
        <end position="252"/>
    </location>
</feature>
<feature type="transmembrane region" description="Helical" evidence="8">
    <location>
        <begin position="170"/>
        <end position="191"/>
    </location>
</feature>
<dbReference type="PANTHER" id="PTHR42718:SF9">
    <property type="entry name" value="MAJOR FACILITATOR SUPERFAMILY MULTIDRUG TRANSPORTER MFSC"/>
    <property type="match status" value="1"/>
</dbReference>
<accession>A0A4V2Q8X7</accession>
<proteinExistence type="inferred from homology"/>
<feature type="transmembrane region" description="Helical" evidence="8">
    <location>
        <begin position="273"/>
        <end position="296"/>
    </location>
</feature>
<dbReference type="NCBIfam" id="TIGR00711">
    <property type="entry name" value="efflux_EmrB"/>
    <property type="match status" value="1"/>
</dbReference>
<dbReference type="GO" id="GO:0005886">
    <property type="term" value="C:plasma membrane"/>
    <property type="evidence" value="ECO:0007669"/>
    <property type="project" value="UniProtKB-SubCell"/>
</dbReference>
<evidence type="ECO:0000256" key="6">
    <source>
        <dbReference type="ARBA" id="ARBA00022989"/>
    </source>
</evidence>
<dbReference type="CDD" id="cd17503">
    <property type="entry name" value="MFS_LmrB_MDR_like"/>
    <property type="match status" value="1"/>
</dbReference>
<dbReference type="InterPro" id="IPR036259">
    <property type="entry name" value="MFS_trans_sf"/>
</dbReference>
<evidence type="ECO:0000256" key="5">
    <source>
        <dbReference type="ARBA" id="ARBA00022692"/>
    </source>
</evidence>
<comment type="similarity">
    <text evidence="2">Belongs to the major facilitator superfamily. EmrB family.</text>
</comment>
<dbReference type="PRINTS" id="PR01036">
    <property type="entry name" value="TCRTETB"/>
</dbReference>
<feature type="domain" description="Major facilitator superfamily (MFS) profile" evidence="9">
    <location>
        <begin position="18"/>
        <end position="511"/>
    </location>
</feature>
<evidence type="ECO:0000256" key="3">
    <source>
        <dbReference type="ARBA" id="ARBA00022448"/>
    </source>
</evidence>
<evidence type="ECO:0000256" key="7">
    <source>
        <dbReference type="ARBA" id="ARBA00023136"/>
    </source>
</evidence>
<sequence>MFTIPRLDISEQSYKWWALGVTIIGGFMSILDTSIVNIAIPKMMAVFSVDTDQAQWILTAYMLTMGVIQPATGYFCDVYGTRRMYLFSLAVFTIGSVLCGIAWSNDSMIVFRVIQAIGGGLIIPVTMSIVYYVFTPQERNMAMGIWGISAMVAPAVGPTLSGYLVEYWDWRLIFTINLPIGVIGYVLAALILKETPVSRTQKLDAGGLITSALGLFCLLLALSEGTDEGWTSAYILGLFYVAITSLILFVVIELNHDNPILDLTLFKNWNFSLSIMITFIGTIGLFGGIFLVPLFMENMRGYTAMQTGILMFPSALTAGLMMPIAAKLADKFGAKPVILSGITLLGIGSLPFRFIDMDTSYTTILFVMVVRGLGLGLFMMPVTVLGMNTVPMEKISRASSLNNAIRQVSGSLGIAILTTVINNRQVFHLAQLSEAFTVASRTANQFINEGQKLFSHTGSIASAAHLKALVLTSNVVSQQSFVFAFDDAFLVLALICFVGVLPSALLLPAKKDAGRAQHVMVE</sequence>
<dbReference type="InterPro" id="IPR020846">
    <property type="entry name" value="MFS_dom"/>
</dbReference>
<feature type="transmembrane region" description="Helical" evidence="8">
    <location>
        <begin position="145"/>
        <end position="164"/>
    </location>
</feature>
<feature type="transmembrane region" description="Helical" evidence="8">
    <location>
        <begin position="16"/>
        <end position="36"/>
    </location>
</feature>
<name>A0A4V2Q8X7_9FIRM</name>
<evidence type="ECO:0000259" key="9">
    <source>
        <dbReference type="PROSITE" id="PS50850"/>
    </source>
</evidence>
<keyword evidence="3" id="KW-0813">Transport</keyword>
<dbReference type="InterPro" id="IPR011701">
    <property type="entry name" value="MFS"/>
</dbReference>
<dbReference type="Gene3D" id="1.20.1250.20">
    <property type="entry name" value="MFS general substrate transporter like domains"/>
    <property type="match status" value="1"/>
</dbReference>
<evidence type="ECO:0000313" key="11">
    <source>
        <dbReference type="Proteomes" id="UP000295063"/>
    </source>
</evidence>
<gene>
    <name evidence="10" type="ORF">EV210_10241</name>
</gene>
<dbReference type="EMBL" id="SLUI01000002">
    <property type="protein sequence ID" value="TCL39134.1"/>
    <property type="molecule type" value="Genomic_DNA"/>
</dbReference>
<feature type="transmembrane region" description="Helical" evidence="8">
    <location>
        <begin position="84"/>
        <end position="103"/>
    </location>
</feature>
<comment type="subcellular location">
    <subcellularLocation>
        <location evidence="1">Cell membrane</location>
        <topology evidence="1">Multi-pass membrane protein</topology>
    </subcellularLocation>
</comment>
<feature type="transmembrane region" description="Helical" evidence="8">
    <location>
        <begin position="361"/>
        <end position="384"/>
    </location>
</feature>
<keyword evidence="4" id="KW-1003">Cell membrane</keyword>
<feature type="transmembrane region" description="Helical" evidence="8">
    <location>
        <begin position="337"/>
        <end position="355"/>
    </location>
</feature>
<comment type="caution">
    <text evidence="10">The sequence shown here is derived from an EMBL/GenBank/DDBJ whole genome shotgun (WGS) entry which is preliminary data.</text>
</comment>
<dbReference type="RefSeq" id="WP_132075215.1">
    <property type="nucleotide sequence ID" value="NZ_DAMAKO010000005.1"/>
</dbReference>
<dbReference type="PROSITE" id="PS50850">
    <property type="entry name" value="MFS"/>
    <property type="match status" value="1"/>
</dbReference>
<feature type="transmembrane region" description="Helical" evidence="8">
    <location>
        <begin position="56"/>
        <end position="77"/>
    </location>
</feature>
<dbReference type="GO" id="GO:0022857">
    <property type="term" value="F:transmembrane transporter activity"/>
    <property type="evidence" value="ECO:0007669"/>
    <property type="project" value="InterPro"/>
</dbReference>
<evidence type="ECO:0000256" key="8">
    <source>
        <dbReference type="SAM" id="Phobius"/>
    </source>
</evidence>